<protein>
    <submittedName>
        <fullName evidence="1">Uncharacterized protein</fullName>
    </submittedName>
</protein>
<name>A0A2P2QXV1_RHIMU</name>
<proteinExistence type="predicted"/>
<dbReference type="EMBL" id="GGEC01091324">
    <property type="protein sequence ID" value="MBX71808.1"/>
    <property type="molecule type" value="Transcribed_RNA"/>
</dbReference>
<accession>A0A2P2QXV1</accession>
<sequence length="30" mass="3520">MNALKFCAICNLRVHGYRVIISIARHLDYE</sequence>
<dbReference type="AlphaFoldDB" id="A0A2P2QXV1"/>
<reference evidence="1" key="1">
    <citation type="submission" date="2018-02" db="EMBL/GenBank/DDBJ databases">
        <title>Rhizophora mucronata_Transcriptome.</title>
        <authorList>
            <person name="Meera S.P."/>
            <person name="Sreeshan A."/>
            <person name="Augustine A."/>
        </authorList>
    </citation>
    <scope>NUCLEOTIDE SEQUENCE</scope>
    <source>
        <tissue evidence="1">Leaf</tissue>
    </source>
</reference>
<organism evidence="1">
    <name type="scientific">Rhizophora mucronata</name>
    <name type="common">Asiatic mangrove</name>
    <dbReference type="NCBI Taxonomy" id="61149"/>
    <lineage>
        <taxon>Eukaryota</taxon>
        <taxon>Viridiplantae</taxon>
        <taxon>Streptophyta</taxon>
        <taxon>Embryophyta</taxon>
        <taxon>Tracheophyta</taxon>
        <taxon>Spermatophyta</taxon>
        <taxon>Magnoliopsida</taxon>
        <taxon>eudicotyledons</taxon>
        <taxon>Gunneridae</taxon>
        <taxon>Pentapetalae</taxon>
        <taxon>rosids</taxon>
        <taxon>fabids</taxon>
        <taxon>Malpighiales</taxon>
        <taxon>Rhizophoraceae</taxon>
        <taxon>Rhizophora</taxon>
    </lineage>
</organism>
<evidence type="ECO:0000313" key="1">
    <source>
        <dbReference type="EMBL" id="MBX71808.1"/>
    </source>
</evidence>